<keyword evidence="1" id="KW-0472">Membrane</keyword>
<evidence type="ECO:0000256" key="1">
    <source>
        <dbReference type="SAM" id="Phobius"/>
    </source>
</evidence>
<reference evidence="2" key="1">
    <citation type="submission" date="2015-12" db="EMBL/GenBank/DDBJ databases">
        <title>Gene expression during late stages of embryo sac development: a critical building block for successful pollen-pistil interactions.</title>
        <authorList>
            <person name="Liu Y."/>
            <person name="Joly V."/>
            <person name="Sabar M."/>
            <person name="Matton D.P."/>
        </authorList>
    </citation>
    <scope>NUCLEOTIDE SEQUENCE</scope>
</reference>
<keyword evidence="1" id="KW-0812">Transmembrane</keyword>
<evidence type="ECO:0000313" key="2">
    <source>
        <dbReference type="EMBL" id="JAP13561.1"/>
    </source>
</evidence>
<feature type="transmembrane region" description="Helical" evidence="1">
    <location>
        <begin position="22"/>
        <end position="44"/>
    </location>
</feature>
<dbReference type="AlphaFoldDB" id="A0A0V0H0Q8"/>
<sequence>MSILVLQPRVEAFDVNIQCHKAIVLSALGFLLRLLYLVVTFLICSSGRKHQYLSHCRSNGHMLL</sequence>
<keyword evidence="1" id="KW-1133">Transmembrane helix</keyword>
<protein>
    <submittedName>
        <fullName evidence="2">Putative ovule protein</fullName>
    </submittedName>
</protein>
<organism evidence="2">
    <name type="scientific">Solanum chacoense</name>
    <name type="common">Chaco potato</name>
    <dbReference type="NCBI Taxonomy" id="4108"/>
    <lineage>
        <taxon>Eukaryota</taxon>
        <taxon>Viridiplantae</taxon>
        <taxon>Streptophyta</taxon>
        <taxon>Embryophyta</taxon>
        <taxon>Tracheophyta</taxon>
        <taxon>Spermatophyta</taxon>
        <taxon>Magnoliopsida</taxon>
        <taxon>eudicotyledons</taxon>
        <taxon>Gunneridae</taxon>
        <taxon>Pentapetalae</taxon>
        <taxon>asterids</taxon>
        <taxon>lamiids</taxon>
        <taxon>Solanales</taxon>
        <taxon>Solanaceae</taxon>
        <taxon>Solanoideae</taxon>
        <taxon>Solaneae</taxon>
        <taxon>Solanum</taxon>
    </lineage>
</organism>
<dbReference type="EMBL" id="GEDG01027857">
    <property type="protein sequence ID" value="JAP13561.1"/>
    <property type="molecule type" value="Transcribed_RNA"/>
</dbReference>
<accession>A0A0V0H0Q8</accession>
<proteinExistence type="predicted"/>
<feature type="non-terminal residue" evidence="2">
    <location>
        <position position="64"/>
    </location>
</feature>
<name>A0A0V0H0Q8_SOLCH</name>